<proteinExistence type="inferred from homology"/>
<dbReference type="InterPro" id="IPR020095">
    <property type="entry name" value="PsdUridine_synth_TruA_C"/>
</dbReference>
<dbReference type="GO" id="GO:0003723">
    <property type="term" value="F:RNA binding"/>
    <property type="evidence" value="ECO:0007669"/>
    <property type="project" value="InterPro"/>
</dbReference>
<dbReference type="EMBL" id="LT618793">
    <property type="protein sequence ID" value="SCQ80447.1"/>
    <property type="molecule type" value="Genomic_DNA"/>
</dbReference>
<dbReference type="Pfam" id="PF01416">
    <property type="entry name" value="PseudoU_synth_1"/>
    <property type="match status" value="2"/>
</dbReference>
<comment type="similarity">
    <text evidence="1 4 7">Belongs to the tRNA pseudouridine synthase TruA family.</text>
</comment>
<evidence type="ECO:0000256" key="4">
    <source>
        <dbReference type="HAMAP-Rule" id="MF_00171"/>
    </source>
</evidence>
<keyword evidence="3 4" id="KW-0413">Isomerase</keyword>
<dbReference type="InterPro" id="IPR001406">
    <property type="entry name" value="PsdUridine_synth_TruA"/>
</dbReference>
<feature type="active site" description="Nucleophile" evidence="4 5">
    <location>
        <position position="56"/>
    </location>
</feature>
<evidence type="ECO:0000313" key="11">
    <source>
        <dbReference type="EMBL" id="SCQ80447.1"/>
    </source>
</evidence>
<feature type="region of interest" description="Disordered" evidence="8">
    <location>
        <begin position="263"/>
        <end position="284"/>
    </location>
</feature>
<evidence type="ECO:0000313" key="12">
    <source>
        <dbReference type="Proteomes" id="UP000250080"/>
    </source>
</evidence>
<feature type="binding site" evidence="4 6">
    <location>
        <position position="114"/>
    </location>
    <ligand>
        <name>substrate</name>
    </ligand>
</feature>
<keyword evidence="2 4" id="KW-0819">tRNA processing</keyword>
<dbReference type="GO" id="GO:0160147">
    <property type="term" value="F:tRNA pseudouridine(38-40) synthase activity"/>
    <property type="evidence" value="ECO:0007669"/>
    <property type="project" value="UniProtKB-EC"/>
</dbReference>
<evidence type="ECO:0000256" key="8">
    <source>
        <dbReference type="SAM" id="MobiDB-lite"/>
    </source>
</evidence>
<comment type="catalytic activity">
    <reaction evidence="4 7">
        <text>uridine(38/39/40) in tRNA = pseudouridine(38/39/40) in tRNA</text>
        <dbReference type="Rhea" id="RHEA:22376"/>
        <dbReference type="Rhea" id="RHEA-COMP:10085"/>
        <dbReference type="Rhea" id="RHEA-COMP:10087"/>
        <dbReference type="ChEBI" id="CHEBI:65314"/>
        <dbReference type="ChEBI" id="CHEBI:65315"/>
        <dbReference type="EC" id="5.4.99.12"/>
    </reaction>
</comment>
<sequence length="292" mass="31709">MGDRRFRLDLSYDGTHFHGWAMQPGQRTVEGELATWLTRIAGTAQPVRLVVAGRTDAGVHARGQVAHADLPATMDAAELKRRLLRALPPDIVVRRLTVAPPGFDARFAAIWRRYVYRLWDLSSHPDPLLRGMVTTKSLDLDPELMTAAGSRLLGLRDFAPFCRRREGATTIRTLLQCEARRVADGCGTIELTVRADAFCHSMVRSLTGALVAVGSGTQSMDWLDEVAAGPTRAGSVTVMPARGLCLEQVAYAPDHELAQRARAAHARRTLPAGPETTTGPVDSDDCGCGFEG</sequence>
<gene>
    <name evidence="4" type="primary">truA</name>
    <name evidence="10" type="ORF">PFR_JS10_1571</name>
    <name evidence="11" type="ORF">PFR_JS23_1663</name>
</gene>
<accession>A0A2C7AW70</accession>
<dbReference type="EC" id="5.4.99.12" evidence="4"/>
<dbReference type="OMA" id="ADAFCHN"/>
<dbReference type="InterPro" id="IPR020094">
    <property type="entry name" value="TruA/RsuA/RluB/E/F_N"/>
</dbReference>
<organism evidence="10">
    <name type="scientific">Propionibacterium freudenreichii</name>
    <dbReference type="NCBI Taxonomy" id="1744"/>
    <lineage>
        <taxon>Bacteria</taxon>
        <taxon>Bacillati</taxon>
        <taxon>Actinomycetota</taxon>
        <taxon>Actinomycetes</taxon>
        <taxon>Propionibacteriales</taxon>
        <taxon>Propionibacteriaceae</taxon>
        <taxon>Propionibacterium</taxon>
    </lineage>
</organism>
<comment type="function">
    <text evidence="4">Formation of pseudouridine at positions 38, 39 and 40 in the anticodon stem and loop of transfer RNAs.</text>
</comment>
<dbReference type="EMBL" id="LT576035">
    <property type="protein sequence ID" value="SBN39214.1"/>
    <property type="molecule type" value="Genomic_DNA"/>
</dbReference>
<name>A0A2C7AW70_9ACTN</name>
<dbReference type="CDD" id="cd02570">
    <property type="entry name" value="PseudoU_synth_EcTruA"/>
    <property type="match status" value="1"/>
</dbReference>
<evidence type="ECO:0000256" key="2">
    <source>
        <dbReference type="ARBA" id="ARBA00022694"/>
    </source>
</evidence>
<dbReference type="InterPro" id="IPR020103">
    <property type="entry name" value="PsdUridine_synth_cat_dom_sf"/>
</dbReference>
<comment type="subunit">
    <text evidence="4">Homodimer.</text>
</comment>
<protein>
    <recommendedName>
        <fullName evidence="4">tRNA pseudouridine synthase A</fullName>
        <ecNumber evidence="4">5.4.99.12</ecNumber>
    </recommendedName>
    <alternativeName>
        <fullName evidence="4">tRNA pseudouridine(38-40) synthase</fullName>
    </alternativeName>
    <alternativeName>
        <fullName evidence="4">tRNA pseudouridylate synthase I</fullName>
    </alternativeName>
    <alternativeName>
        <fullName evidence="4">tRNA-uridine isomerase I</fullName>
    </alternativeName>
</protein>
<evidence type="ECO:0000313" key="10">
    <source>
        <dbReference type="EMBL" id="SBN39214.1"/>
    </source>
</evidence>
<dbReference type="Gene3D" id="3.30.70.580">
    <property type="entry name" value="Pseudouridine synthase I, catalytic domain, N-terminal subdomain"/>
    <property type="match status" value="1"/>
</dbReference>
<dbReference type="Proteomes" id="UP000250080">
    <property type="component" value="Chromosome I"/>
</dbReference>
<evidence type="ECO:0000256" key="6">
    <source>
        <dbReference type="PIRSR" id="PIRSR001430-2"/>
    </source>
</evidence>
<evidence type="ECO:0000259" key="9">
    <source>
        <dbReference type="Pfam" id="PF01416"/>
    </source>
</evidence>
<feature type="domain" description="Pseudouridine synthase I TruA alpha/beta" evidence="9">
    <location>
        <begin position="11"/>
        <end position="106"/>
    </location>
</feature>
<evidence type="ECO:0000256" key="1">
    <source>
        <dbReference type="ARBA" id="ARBA00009375"/>
    </source>
</evidence>
<reference evidence="10" key="1">
    <citation type="submission" date="2016-05" db="EMBL/GenBank/DDBJ databases">
        <authorList>
            <person name="Lavstsen T."/>
            <person name="Jespersen J.S."/>
        </authorList>
    </citation>
    <scope>NUCLEOTIDE SEQUENCE</scope>
    <source>
        <strain evidence="10">PFRJS10</strain>
    </source>
</reference>
<dbReference type="InterPro" id="IPR020097">
    <property type="entry name" value="PsdUridine_synth_TruA_a/b_dom"/>
</dbReference>
<reference evidence="11 12" key="2">
    <citation type="submission" date="2016-09" db="EMBL/GenBank/DDBJ databases">
        <authorList>
            <person name="Laine KS P."/>
        </authorList>
    </citation>
    <scope>NUCLEOTIDE SEQUENCE [LARGE SCALE GENOMIC DNA]</scope>
    <source>
        <strain evidence="11">PFRJS-23</strain>
    </source>
</reference>
<dbReference type="AlphaFoldDB" id="A0A2C7AW70"/>
<comment type="caution">
    <text evidence="4">Lacks conserved residue(s) required for the propagation of feature annotation.</text>
</comment>
<dbReference type="RefSeq" id="WP_013160539.1">
    <property type="nucleotide sequence ID" value="NZ_CCYN01000002.1"/>
</dbReference>
<feature type="domain" description="Pseudouridine synthase I TruA alpha/beta" evidence="9">
    <location>
        <begin position="151"/>
        <end position="251"/>
    </location>
</feature>
<evidence type="ECO:0000256" key="5">
    <source>
        <dbReference type="PIRSR" id="PIRSR001430-1"/>
    </source>
</evidence>
<dbReference type="HAMAP" id="MF_00171">
    <property type="entry name" value="TruA"/>
    <property type="match status" value="1"/>
</dbReference>
<dbReference type="NCBIfam" id="TIGR00071">
    <property type="entry name" value="hisT_truA"/>
    <property type="match status" value="1"/>
</dbReference>
<dbReference type="FunFam" id="3.30.70.580:FF:000001">
    <property type="entry name" value="tRNA pseudouridine synthase A"/>
    <property type="match status" value="1"/>
</dbReference>
<dbReference type="PIRSF" id="PIRSF001430">
    <property type="entry name" value="tRNA_psdUrid_synth"/>
    <property type="match status" value="1"/>
</dbReference>
<evidence type="ECO:0000256" key="3">
    <source>
        <dbReference type="ARBA" id="ARBA00023235"/>
    </source>
</evidence>
<dbReference type="GO" id="GO:0031119">
    <property type="term" value="P:tRNA pseudouridine synthesis"/>
    <property type="evidence" value="ECO:0007669"/>
    <property type="project" value="UniProtKB-UniRule"/>
</dbReference>
<dbReference type="Gene3D" id="3.30.70.660">
    <property type="entry name" value="Pseudouridine synthase I, catalytic domain, C-terminal subdomain"/>
    <property type="match status" value="1"/>
</dbReference>
<dbReference type="PANTHER" id="PTHR11142">
    <property type="entry name" value="PSEUDOURIDYLATE SYNTHASE"/>
    <property type="match status" value="1"/>
</dbReference>
<dbReference type="PANTHER" id="PTHR11142:SF0">
    <property type="entry name" value="TRNA PSEUDOURIDINE SYNTHASE-LIKE 1"/>
    <property type="match status" value="1"/>
</dbReference>
<evidence type="ECO:0000256" key="7">
    <source>
        <dbReference type="RuleBase" id="RU003792"/>
    </source>
</evidence>
<dbReference type="SUPFAM" id="SSF55120">
    <property type="entry name" value="Pseudouridine synthase"/>
    <property type="match status" value="1"/>
</dbReference>